<dbReference type="STRING" id="1173061.A0A0J9XJL3"/>
<evidence type="ECO:0000256" key="6">
    <source>
        <dbReference type="ARBA" id="ARBA00023242"/>
    </source>
</evidence>
<evidence type="ECO:0000256" key="10">
    <source>
        <dbReference type="SAM" id="MobiDB-lite"/>
    </source>
</evidence>
<keyword evidence="13" id="KW-1185">Reference proteome</keyword>
<dbReference type="GO" id="GO:0045943">
    <property type="term" value="P:positive regulation of transcription by RNA polymerase I"/>
    <property type="evidence" value="ECO:0007669"/>
    <property type="project" value="TreeGrafter"/>
</dbReference>
<sequence>MVSSLASQLAAINAGNTQVIDRKKRKQIHSVSLIFTPKVAAGQDYETIYSVAIEGLTDLEQLDPRFAAFRNNIFADTSISVDRLTQTVEQNQLLDHAIESFFLLVAPRLNLQPAMKALEWLVRRFQAHIHNAESFLLMALPYYSIPTFMRILDTIAKPLPPIFSFLNHSKTTVKNPSKNLIIRALGGDYELHRLVASYIVKVIKGGFDYQLLLTFWSSMSIWVILHLKEKNVAQEDIVDRFLSDLSDVIRLKKRSEAQIAAYMIFSVIGSQFQLSADVSNAAIQSIALNWSASSQKSGLAAITQIVKGRDEEPASFDATTYKILKKNNTITEDVVSISESYNIHRFVTIWALSLLKYSAEDLSQLVTILTNIEVTDSELELILKQIIAVATTPKTLQSTRAQLTAILEHILISEKKELIFKAALEAADVSFEALELALQSSLNTRILGKSESVDTDANLFKPVASKAELKTEIRSLEEITIVSFFSVDSTDAFIERANIFSQLVPFKSLEEVLKHIVINENQAVSFLARVWCGIFPSLVRADAIKIFIEIVSKNSATTDYQGLVGPLLVALSDSSERVRRLAVTALNEVQKSYSNKKLAIWGIKDVFKSSETFGDVTWVASAKVSQFIDLVNANSGEFIVSAHSIFPFISTFLTSPEKSAKTASSQIYTSLASMATFIQTFAIKLGLLKLLNQYNKSNRSSYLETLLNTWLKARGDIKSICDSTKAPFDDLESEVIDIITTGERGNGIAFLKSCIKSGDAAIAEKASNKIISIWESLRPETMLDLFNFLVDFAIDGQNTFDPTEVLFSVTIPTSIFVSVLENCKLDNSTNGSAGIPKRRRRSSGTTKQKLQTGDLADIAERHLKKTTLILESLERNSNEGNVQLLSQLFVILDEILTLGTDSSLPINYTEQVLANCMINIVGELKKQKNLKLDSNSMRVDILVSCIRSSSSQQVQNRFLLLVANLASLDSDIVLHSVMPIFTFMGANTIRQDDEFSAHVIQQTITQVIPALLSNQKESNVGDVDFLLLSFVAAFAHIPRHRRVRLFSTLVKTLGSSSALHSLIFLLGQKYFEAKQKRKSVDAKSLLQFAESFFRSFTVSEQFLTIRNFLDLINLIPVHELTEEERETGSPFTQRQIFNSIVGYSTSNLLSLRSTLIQYLASIITNENIISDIPSLRVSTAVLFKEASAEQEAVNDISVQIIKNTLQTLSDLRKKEEKDSLAPVINSYHLILDSFLELLPINIFVHVFQNILLVSDNEKTRQQSVSLLRSKFELESASDEDAKAAALTAFSVLVELVSQDLSKAIVQQAFNSLEVVILKLGNDFEPKQLLKLLDLVVGTRGLLNDDVEIVVSSVSVISSIFSVLGARAIGYFGKVIPVLFKKFEESLPKGDEEQDEETKENSELIQLATFGLVAGLVKRIPAFMNSSLVSIFKLIFLSTVSVATRQTLIENVAGSMDAKAVLQALTETWTYAVKSGWSAIALHLDSVDNVVASSDRKTVSSQSANLVTFLLKSFEVRGLSEKYDQNTIHRIETRTIKTGIQIVMKLNDKTFRPLFVRMVRWAIEGEGSSGALSEVARKTVFFKYLTKLFGSLKSIITSYFSYLVDPVCNILEPFYAEGAKEISKDDASLRVSVLNTLIVSFQYDREEFWQAQARFDKIVAALIEQIPTIDANHGNTLVKSIVGLAETVSSPEQYKVINDKVLAHMQESCSVSEKIWAVRTMKALFGKLGEEWVTMLPQLVPVLAELLEDDDESVEIEVRKNLVPVVEEVLGESLDRYLA</sequence>
<keyword evidence="5 9" id="KW-0698">rRNA processing</keyword>
<reference evidence="12" key="1">
    <citation type="submission" date="2014-03" db="EMBL/GenBank/DDBJ databases">
        <authorList>
            <person name="Casaregola S."/>
        </authorList>
    </citation>
    <scope>NUCLEOTIDE SEQUENCE [LARGE SCALE GENOMIC DNA]</scope>
    <source>
        <strain evidence="12">CLIB 918</strain>
    </source>
</reference>
<keyword evidence="7 9" id="KW-0687">Ribonucleoprotein</keyword>
<dbReference type="InterPro" id="IPR040191">
    <property type="entry name" value="UTP10"/>
</dbReference>
<dbReference type="Gene3D" id="1.25.10.10">
    <property type="entry name" value="Leucine-rich Repeat Variant"/>
    <property type="match status" value="2"/>
</dbReference>
<protein>
    <recommendedName>
        <fullName evidence="3 9">U3 small nucleolar RNA-associated protein 10</fullName>
    </recommendedName>
</protein>
<dbReference type="InterPro" id="IPR056473">
    <property type="entry name" value="HEAT_Utp10/HEAT1"/>
</dbReference>
<dbReference type="Pfam" id="PF12397">
    <property type="entry name" value="U3snoRNP10"/>
    <property type="match status" value="1"/>
</dbReference>
<dbReference type="GO" id="GO:0030686">
    <property type="term" value="C:90S preribosome"/>
    <property type="evidence" value="ECO:0007669"/>
    <property type="project" value="TreeGrafter"/>
</dbReference>
<keyword evidence="6 9" id="KW-0539">Nucleus</keyword>
<comment type="subcellular location">
    <subcellularLocation>
        <location evidence="1 9">Nucleus</location>
        <location evidence="1 9">Nucleolus</location>
    </subcellularLocation>
</comment>
<comment type="function">
    <text evidence="9">Involved in nucleolar processing of pre-18S ribosomal RNA.</text>
</comment>
<feature type="domain" description="BP28 C-terminal" evidence="11">
    <location>
        <begin position="1495"/>
        <end position="1647"/>
    </location>
</feature>
<dbReference type="Proteomes" id="UP000242525">
    <property type="component" value="Unassembled WGS sequence"/>
</dbReference>
<dbReference type="Pfam" id="PF23243">
    <property type="entry name" value="HEAT_HEATR1"/>
    <property type="match status" value="1"/>
</dbReference>
<dbReference type="InterPro" id="IPR016024">
    <property type="entry name" value="ARM-type_fold"/>
</dbReference>
<evidence type="ECO:0000256" key="4">
    <source>
        <dbReference type="ARBA" id="ARBA00022517"/>
    </source>
</evidence>
<dbReference type="GO" id="GO:0034455">
    <property type="term" value="C:t-UTP complex"/>
    <property type="evidence" value="ECO:0007669"/>
    <property type="project" value="TreeGrafter"/>
</dbReference>
<dbReference type="InterPro" id="IPR011989">
    <property type="entry name" value="ARM-like"/>
</dbReference>
<evidence type="ECO:0000256" key="5">
    <source>
        <dbReference type="ARBA" id="ARBA00022552"/>
    </source>
</evidence>
<dbReference type="InterPro" id="IPR021133">
    <property type="entry name" value="HEAT_type_2"/>
</dbReference>
<keyword evidence="4 9" id="KW-0690">Ribosome biogenesis</keyword>
<evidence type="ECO:0000313" key="13">
    <source>
        <dbReference type="Proteomes" id="UP000242525"/>
    </source>
</evidence>
<dbReference type="GO" id="GO:0000462">
    <property type="term" value="P:maturation of SSU-rRNA from tricistronic rRNA transcript (SSU-rRNA, 5.8S rRNA, LSU-rRNA)"/>
    <property type="evidence" value="ECO:0007669"/>
    <property type="project" value="TreeGrafter"/>
</dbReference>
<name>A0A0J9XJL3_GEOCN</name>
<dbReference type="OrthoDB" id="31183at2759"/>
<dbReference type="PANTHER" id="PTHR13457">
    <property type="entry name" value="BAP28"/>
    <property type="match status" value="1"/>
</dbReference>
<evidence type="ECO:0000259" key="11">
    <source>
        <dbReference type="SMART" id="SM01036"/>
    </source>
</evidence>
<feature type="region of interest" description="Disordered" evidence="10">
    <location>
        <begin position="830"/>
        <end position="849"/>
    </location>
</feature>
<evidence type="ECO:0000256" key="1">
    <source>
        <dbReference type="ARBA" id="ARBA00004604"/>
    </source>
</evidence>
<evidence type="ECO:0000256" key="9">
    <source>
        <dbReference type="RuleBase" id="RU367065"/>
    </source>
</evidence>
<organism evidence="12 13">
    <name type="scientific">Geotrichum candidum</name>
    <name type="common">Oospora lactis</name>
    <name type="synonym">Dipodascus geotrichum</name>
    <dbReference type="NCBI Taxonomy" id="1173061"/>
    <lineage>
        <taxon>Eukaryota</taxon>
        <taxon>Fungi</taxon>
        <taxon>Dikarya</taxon>
        <taxon>Ascomycota</taxon>
        <taxon>Saccharomycotina</taxon>
        <taxon>Dipodascomycetes</taxon>
        <taxon>Dipodascales</taxon>
        <taxon>Dipodascaceae</taxon>
        <taxon>Geotrichum</taxon>
    </lineage>
</organism>
<evidence type="ECO:0000313" key="12">
    <source>
        <dbReference type="EMBL" id="CDO57660.1"/>
    </source>
</evidence>
<evidence type="ECO:0000256" key="8">
    <source>
        <dbReference type="PROSITE-ProRule" id="PRU00103"/>
    </source>
</evidence>
<dbReference type="GO" id="GO:0032040">
    <property type="term" value="C:small-subunit processome"/>
    <property type="evidence" value="ECO:0007669"/>
    <property type="project" value="TreeGrafter"/>
</dbReference>
<comment type="similarity">
    <text evidence="2 9">Belongs to the HEATR1/UTP10 family.</text>
</comment>
<dbReference type="InterPro" id="IPR022125">
    <property type="entry name" value="U3snoRNP10_N"/>
</dbReference>
<comment type="caution">
    <text evidence="12">The sequence shown here is derived from an EMBL/GenBank/DDBJ whole genome shotgun (WGS) entry which is preliminary data.</text>
</comment>
<comment type="subunit">
    <text evidence="9">Component of the ribosomal small subunit (SSU) processome.</text>
</comment>
<gene>
    <name evidence="12" type="ORF">BN980_GECA24s00241g</name>
</gene>
<dbReference type="PROSITE" id="PS50077">
    <property type="entry name" value="HEAT_REPEAT"/>
    <property type="match status" value="1"/>
</dbReference>
<evidence type="ECO:0000256" key="2">
    <source>
        <dbReference type="ARBA" id="ARBA00010559"/>
    </source>
</evidence>
<evidence type="ECO:0000256" key="7">
    <source>
        <dbReference type="ARBA" id="ARBA00023274"/>
    </source>
</evidence>
<dbReference type="EMBL" id="CCBN010000024">
    <property type="protein sequence ID" value="CDO57660.1"/>
    <property type="molecule type" value="Genomic_DNA"/>
</dbReference>
<dbReference type="Pfam" id="PF08146">
    <property type="entry name" value="BP28CT"/>
    <property type="match status" value="1"/>
</dbReference>
<feature type="repeat" description="HEAT" evidence="8">
    <location>
        <begin position="1738"/>
        <end position="1776"/>
    </location>
</feature>
<dbReference type="GO" id="GO:0030515">
    <property type="term" value="F:snoRNA binding"/>
    <property type="evidence" value="ECO:0007669"/>
    <property type="project" value="TreeGrafter"/>
</dbReference>
<evidence type="ECO:0000256" key="3">
    <source>
        <dbReference type="ARBA" id="ARBA00015399"/>
    </source>
</evidence>
<proteinExistence type="inferred from homology"/>
<dbReference type="SMART" id="SM01036">
    <property type="entry name" value="BP28CT"/>
    <property type="match status" value="1"/>
</dbReference>
<accession>A0A0J9XJL3</accession>
<dbReference type="SUPFAM" id="SSF48371">
    <property type="entry name" value="ARM repeat"/>
    <property type="match status" value="2"/>
</dbReference>
<dbReference type="InterPro" id="IPR012954">
    <property type="entry name" value="BP28_C_dom"/>
</dbReference>
<dbReference type="PANTHER" id="PTHR13457:SF1">
    <property type="entry name" value="HEAT REPEAT-CONTAINING PROTEIN 1"/>
    <property type="match status" value="1"/>
</dbReference>